<dbReference type="InterPro" id="IPR050846">
    <property type="entry name" value="TLCD"/>
</dbReference>
<dbReference type="PANTHER" id="PTHR13439">
    <property type="entry name" value="CT120 PROTEIN"/>
    <property type="match status" value="1"/>
</dbReference>
<dbReference type="Pfam" id="PF03798">
    <property type="entry name" value="TRAM_LAG1_CLN8"/>
    <property type="match status" value="1"/>
</dbReference>
<keyword evidence="8" id="KW-1185">Reference proteome</keyword>
<dbReference type="SMART" id="SM00724">
    <property type="entry name" value="TLC"/>
    <property type="match status" value="1"/>
</dbReference>
<evidence type="ECO:0000256" key="3">
    <source>
        <dbReference type="ARBA" id="ARBA00022989"/>
    </source>
</evidence>
<dbReference type="AlphaFoldDB" id="A0A9J7MDD0"/>
<comment type="subcellular location">
    <subcellularLocation>
        <location evidence="1">Membrane</location>
        <topology evidence="1">Multi-pass membrane protein</topology>
    </subcellularLocation>
</comment>
<keyword evidence="2 5" id="KW-0812">Transmembrane</keyword>
<name>A0A9J7MDD0_BRAFL</name>
<protein>
    <submittedName>
        <fullName evidence="9">Uncharacterized TLC domain-containing protein C17A2.02c-like isoform X1</fullName>
    </submittedName>
</protein>
<dbReference type="GO" id="GO:0055088">
    <property type="term" value="P:lipid homeostasis"/>
    <property type="evidence" value="ECO:0000318"/>
    <property type="project" value="GO_Central"/>
</dbReference>
<dbReference type="Proteomes" id="UP000001554">
    <property type="component" value="Chromosome 15"/>
</dbReference>
<feature type="transmembrane region" description="Helical" evidence="6">
    <location>
        <begin position="220"/>
        <end position="238"/>
    </location>
</feature>
<dbReference type="PANTHER" id="PTHR13439:SF0">
    <property type="entry name" value="TOPOISOMERASE I DAMAGE AFFECTED PROTEIN 4"/>
    <property type="match status" value="1"/>
</dbReference>
<feature type="transmembrane region" description="Helical" evidence="6">
    <location>
        <begin position="12"/>
        <end position="37"/>
    </location>
</feature>
<reference evidence="9" key="2">
    <citation type="submission" date="2025-08" db="UniProtKB">
        <authorList>
            <consortium name="RefSeq"/>
        </authorList>
    </citation>
    <scope>IDENTIFICATION</scope>
    <source>
        <strain evidence="9">S238N-H82</strain>
        <tissue evidence="9">Testes</tissue>
    </source>
</reference>
<evidence type="ECO:0000256" key="2">
    <source>
        <dbReference type="ARBA" id="ARBA00022692"/>
    </source>
</evidence>
<feature type="transmembrane region" description="Helical" evidence="6">
    <location>
        <begin position="96"/>
        <end position="118"/>
    </location>
</feature>
<dbReference type="GO" id="GO:0016020">
    <property type="term" value="C:membrane"/>
    <property type="evidence" value="ECO:0007669"/>
    <property type="project" value="UniProtKB-SubCell"/>
</dbReference>
<feature type="transmembrane region" description="Helical" evidence="6">
    <location>
        <begin position="58"/>
        <end position="76"/>
    </location>
</feature>
<feature type="domain" description="TLC" evidence="7">
    <location>
        <begin position="50"/>
        <end position="250"/>
    </location>
</feature>
<feature type="transmembrane region" description="Helical" evidence="6">
    <location>
        <begin position="182"/>
        <end position="208"/>
    </location>
</feature>
<evidence type="ECO:0000313" key="9">
    <source>
        <dbReference type="RefSeq" id="XP_035698559.1"/>
    </source>
</evidence>
<keyword evidence="4 5" id="KW-0472">Membrane</keyword>
<dbReference type="GeneID" id="118431434"/>
<dbReference type="GO" id="GO:0005783">
    <property type="term" value="C:endoplasmic reticulum"/>
    <property type="evidence" value="ECO:0000318"/>
    <property type="project" value="GO_Central"/>
</dbReference>
<evidence type="ECO:0000256" key="4">
    <source>
        <dbReference type="ARBA" id="ARBA00023136"/>
    </source>
</evidence>
<dbReference type="KEGG" id="bfo:118431434"/>
<organism evidence="8 9">
    <name type="scientific">Branchiostoma floridae</name>
    <name type="common">Florida lancelet</name>
    <name type="synonym">Amphioxus</name>
    <dbReference type="NCBI Taxonomy" id="7739"/>
    <lineage>
        <taxon>Eukaryota</taxon>
        <taxon>Metazoa</taxon>
        <taxon>Chordata</taxon>
        <taxon>Cephalochordata</taxon>
        <taxon>Leptocardii</taxon>
        <taxon>Amphioxiformes</taxon>
        <taxon>Branchiostomatidae</taxon>
        <taxon>Branchiostoma</taxon>
    </lineage>
</organism>
<sequence length="260" mass="29946">MTSAVPMYSIEPVYLATFLCTIVVCLCIFKFIGPWIMRRVTKKYDTLSYIKRVEVNETMMALAHSAVVGVASWYVYFTQDDIKPTLTRYNSPPVLFIDSIFFGFSVSDLVLLVIYRVFGLPFVLHHMMAAFNGYVVLAYRSMPYYCLTGMMMELSGPCTNMRFLLKVLDVDQTSTLYVRNSVAMLVSFIAFRITANGINLYNLFWLAFTDDFYQLTLAEYVSFVGGLLVFSVLNCYWLRKMIKGAIRLLHGQKKYDPTFF</sequence>
<dbReference type="InterPro" id="IPR006634">
    <property type="entry name" value="TLC-dom"/>
</dbReference>
<proteinExistence type="predicted"/>
<dbReference type="RefSeq" id="XP_035698559.1">
    <property type="nucleotide sequence ID" value="XM_035842666.1"/>
</dbReference>
<evidence type="ECO:0000259" key="7">
    <source>
        <dbReference type="PROSITE" id="PS50922"/>
    </source>
</evidence>
<evidence type="ECO:0000256" key="6">
    <source>
        <dbReference type="SAM" id="Phobius"/>
    </source>
</evidence>
<dbReference type="PROSITE" id="PS50922">
    <property type="entry name" value="TLC"/>
    <property type="match status" value="1"/>
</dbReference>
<gene>
    <name evidence="9" type="primary">LOC118431434</name>
</gene>
<accession>A0A9J7MDD0</accession>
<keyword evidence="3 6" id="KW-1133">Transmembrane helix</keyword>
<evidence type="ECO:0000313" key="8">
    <source>
        <dbReference type="Proteomes" id="UP000001554"/>
    </source>
</evidence>
<reference evidence="8" key="1">
    <citation type="journal article" date="2020" name="Nat. Ecol. Evol.">
        <title>Deeply conserved synteny resolves early events in vertebrate evolution.</title>
        <authorList>
            <person name="Simakov O."/>
            <person name="Marletaz F."/>
            <person name="Yue J.X."/>
            <person name="O'Connell B."/>
            <person name="Jenkins J."/>
            <person name="Brandt A."/>
            <person name="Calef R."/>
            <person name="Tung C.H."/>
            <person name="Huang T.K."/>
            <person name="Schmutz J."/>
            <person name="Satoh N."/>
            <person name="Yu J.K."/>
            <person name="Putnam N.H."/>
            <person name="Green R.E."/>
            <person name="Rokhsar D.S."/>
        </authorList>
    </citation>
    <scope>NUCLEOTIDE SEQUENCE [LARGE SCALE GENOMIC DNA]</scope>
    <source>
        <strain evidence="8">S238N-H82</strain>
    </source>
</reference>
<dbReference type="OrthoDB" id="9978916at2759"/>
<evidence type="ECO:0000256" key="5">
    <source>
        <dbReference type="PROSITE-ProRule" id="PRU00205"/>
    </source>
</evidence>
<evidence type="ECO:0000256" key="1">
    <source>
        <dbReference type="ARBA" id="ARBA00004141"/>
    </source>
</evidence>